<organism evidence="8 9">
    <name type="scientific">Beijerinckia indica subsp. indica (strain ATCC 9039 / DSM 1715 / NCIMB 8712)</name>
    <dbReference type="NCBI Taxonomy" id="395963"/>
    <lineage>
        <taxon>Bacteria</taxon>
        <taxon>Pseudomonadati</taxon>
        <taxon>Pseudomonadota</taxon>
        <taxon>Alphaproteobacteria</taxon>
        <taxon>Hyphomicrobiales</taxon>
        <taxon>Beijerinckiaceae</taxon>
        <taxon>Beijerinckia</taxon>
    </lineage>
</organism>
<dbReference type="STRING" id="395963.Bind_2253"/>
<gene>
    <name evidence="8" type="ordered locus">Bind_2253</name>
</gene>
<keyword evidence="9" id="KW-1185">Reference proteome</keyword>
<evidence type="ECO:0000313" key="9">
    <source>
        <dbReference type="Proteomes" id="UP000001695"/>
    </source>
</evidence>
<evidence type="ECO:0000256" key="1">
    <source>
        <dbReference type="ARBA" id="ARBA00004429"/>
    </source>
</evidence>
<evidence type="ECO:0000256" key="4">
    <source>
        <dbReference type="ARBA" id="ARBA00022692"/>
    </source>
</evidence>
<feature type="transmembrane region" description="Helical" evidence="7">
    <location>
        <begin position="124"/>
        <end position="144"/>
    </location>
</feature>
<dbReference type="eggNOG" id="COG0534">
    <property type="taxonomic scope" value="Bacteria"/>
</dbReference>
<evidence type="ECO:0000256" key="2">
    <source>
        <dbReference type="ARBA" id="ARBA00022448"/>
    </source>
</evidence>
<sequence>MRHVLVMTGAGSIGLIAAFLVDFLSLLYVSRLNDAHLTAAVGFSSQVLFFPISIEIGLSIAIGAVVSRAIGAGDRVRARQLAASGLVHVGLLLAVLVLAIMPFLDEILIFAGASGEALEVGSRYLAVTLPSMIFLGFAMALGGLLRAAGDAKRSMYVTLGGGVVTAILDPLFIFTLGLGVQGAAIVAFLSRIACMLVGLHGAVLRHDLIGRPRLRAIAGDARPIFGIAIPAILTNLAAPVANLYCLRISASFGEGIVAAFALIDRLTPLAFGVLFALSGSVGPIMAQNLGACLPHRVRRTFTDCLIVSAVYTIVVWVVLWLAAPALATLFAVGGETRQLLVFFCTYGGALWLFLGGIFVANAAFNNLGYPLLSTFFNWGRATLGTIPFVTLGAHRFGAIGILLGLMLGAVLFGLGAMAAAYVVTNRLIKNPKNV</sequence>
<dbReference type="EMBL" id="CP001016">
    <property type="protein sequence ID" value="ACB95870.1"/>
    <property type="molecule type" value="Genomic_DNA"/>
</dbReference>
<evidence type="ECO:0000256" key="6">
    <source>
        <dbReference type="ARBA" id="ARBA00023136"/>
    </source>
</evidence>
<comment type="subcellular location">
    <subcellularLocation>
        <location evidence="1">Cell inner membrane</location>
        <topology evidence="1">Multi-pass membrane protein</topology>
    </subcellularLocation>
</comment>
<keyword evidence="3" id="KW-1003">Cell membrane</keyword>
<dbReference type="InterPro" id="IPR052031">
    <property type="entry name" value="Membrane_Transporter-Flippase"/>
</dbReference>
<dbReference type="GO" id="GO:0042910">
    <property type="term" value="F:xenobiotic transmembrane transporter activity"/>
    <property type="evidence" value="ECO:0007669"/>
    <property type="project" value="InterPro"/>
</dbReference>
<evidence type="ECO:0000256" key="3">
    <source>
        <dbReference type="ARBA" id="ARBA00022475"/>
    </source>
</evidence>
<feature type="transmembrane region" description="Helical" evidence="7">
    <location>
        <begin position="256"/>
        <end position="277"/>
    </location>
</feature>
<keyword evidence="5 7" id="KW-1133">Transmembrane helix</keyword>
<dbReference type="GO" id="GO:0005886">
    <property type="term" value="C:plasma membrane"/>
    <property type="evidence" value="ECO:0007669"/>
    <property type="project" value="UniProtKB-SubCell"/>
</dbReference>
<evidence type="ECO:0000256" key="7">
    <source>
        <dbReference type="SAM" id="Phobius"/>
    </source>
</evidence>
<dbReference type="NCBIfam" id="TIGR00797">
    <property type="entry name" value="matE"/>
    <property type="match status" value="1"/>
</dbReference>
<dbReference type="Pfam" id="PF01554">
    <property type="entry name" value="MatE"/>
    <property type="match status" value="2"/>
</dbReference>
<feature type="transmembrane region" description="Helical" evidence="7">
    <location>
        <begin position="375"/>
        <end position="393"/>
    </location>
</feature>
<dbReference type="InterPro" id="IPR048279">
    <property type="entry name" value="MdtK-like"/>
</dbReference>
<dbReference type="PANTHER" id="PTHR43549:SF2">
    <property type="entry name" value="MULTIDRUG RESISTANCE PROTEIN NORM-RELATED"/>
    <property type="match status" value="1"/>
</dbReference>
<name>B2IH85_BEII9</name>
<dbReference type="HOGENOM" id="CLU_012893_0_1_5"/>
<evidence type="ECO:0000313" key="8">
    <source>
        <dbReference type="EMBL" id="ACB95870.1"/>
    </source>
</evidence>
<feature type="transmembrane region" description="Helical" evidence="7">
    <location>
        <begin position="182"/>
        <end position="203"/>
    </location>
</feature>
<keyword evidence="4 7" id="KW-0812">Transmembrane</keyword>
<keyword evidence="2" id="KW-0813">Transport</keyword>
<keyword evidence="6 7" id="KW-0472">Membrane</keyword>
<dbReference type="InterPro" id="IPR002528">
    <property type="entry name" value="MATE_fam"/>
</dbReference>
<reference evidence="8 9" key="2">
    <citation type="journal article" date="2010" name="J. Bacteriol.">
        <title>Complete genome sequence of Beijerinckia indica subsp. indica.</title>
        <authorList>
            <person name="Tamas I."/>
            <person name="Dedysh S.N."/>
            <person name="Liesack W."/>
            <person name="Stott M.B."/>
            <person name="Alam M."/>
            <person name="Murrell J.C."/>
            <person name="Dunfield P.F."/>
        </authorList>
    </citation>
    <scope>NUCLEOTIDE SEQUENCE [LARGE SCALE GENOMIC DNA]</scope>
    <source>
        <strain evidence="9">ATCC 9039 / DSM 1715 / NCIMB 8712</strain>
    </source>
</reference>
<dbReference type="Proteomes" id="UP000001695">
    <property type="component" value="Chromosome"/>
</dbReference>
<feature type="transmembrane region" description="Helical" evidence="7">
    <location>
        <begin position="156"/>
        <end position="176"/>
    </location>
</feature>
<feature type="transmembrane region" description="Helical" evidence="7">
    <location>
        <begin position="399"/>
        <end position="423"/>
    </location>
</feature>
<dbReference type="PIRSF" id="PIRSF006603">
    <property type="entry name" value="DinF"/>
    <property type="match status" value="1"/>
</dbReference>
<proteinExistence type="predicted"/>
<evidence type="ECO:0000256" key="5">
    <source>
        <dbReference type="ARBA" id="ARBA00022989"/>
    </source>
</evidence>
<feature type="transmembrane region" description="Helical" evidence="7">
    <location>
        <begin position="304"/>
        <end position="327"/>
    </location>
</feature>
<feature type="transmembrane region" description="Helical" evidence="7">
    <location>
        <begin position="224"/>
        <end position="244"/>
    </location>
</feature>
<dbReference type="GO" id="GO:0015297">
    <property type="term" value="F:antiporter activity"/>
    <property type="evidence" value="ECO:0007669"/>
    <property type="project" value="InterPro"/>
</dbReference>
<dbReference type="KEGG" id="bid:Bind_2253"/>
<reference evidence="9" key="1">
    <citation type="submission" date="2008-03" db="EMBL/GenBank/DDBJ databases">
        <title>Complete sequence of chromosome of Beijerinckia indica subsp. indica ATCC 9039.</title>
        <authorList>
            <consortium name="US DOE Joint Genome Institute"/>
            <person name="Copeland A."/>
            <person name="Lucas S."/>
            <person name="Lapidus A."/>
            <person name="Glavina del Rio T."/>
            <person name="Dalin E."/>
            <person name="Tice H."/>
            <person name="Bruce D."/>
            <person name="Goodwin L."/>
            <person name="Pitluck S."/>
            <person name="LaButti K."/>
            <person name="Schmutz J."/>
            <person name="Larimer F."/>
            <person name="Land M."/>
            <person name="Hauser L."/>
            <person name="Kyrpides N."/>
            <person name="Mikhailova N."/>
            <person name="Dunfield P.F."/>
            <person name="Dedysh S.N."/>
            <person name="Liesack W."/>
            <person name="Saw J.H."/>
            <person name="Alam M."/>
            <person name="Chen Y."/>
            <person name="Murrell J.C."/>
            <person name="Richardson P."/>
        </authorList>
    </citation>
    <scope>NUCLEOTIDE SEQUENCE [LARGE SCALE GENOMIC DNA]</scope>
    <source>
        <strain evidence="9">ATCC 9039 / DSM 1715 / NCIMB 8712</strain>
    </source>
</reference>
<dbReference type="RefSeq" id="WP_012385225.1">
    <property type="nucleotide sequence ID" value="NC_010581.1"/>
</dbReference>
<dbReference type="PANTHER" id="PTHR43549">
    <property type="entry name" value="MULTIDRUG RESISTANCE PROTEIN YPNP-RELATED"/>
    <property type="match status" value="1"/>
</dbReference>
<feature type="transmembrane region" description="Helical" evidence="7">
    <location>
        <begin position="81"/>
        <end position="104"/>
    </location>
</feature>
<accession>B2IH85</accession>
<dbReference type="AlphaFoldDB" id="B2IH85"/>
<protein>
    <submittedName>
        <fullName evidence="8">MATE efflux family protein</fullName>
    </submittedName>
</protein>
<feature type="transmembrane region" description="Helical" evidence="7">
    <location>
        <begin position="5"/>
        <end position="28"/>
    </location>
</feature>
<feature type="transmembrane region" description="Helical" evidence="7">
    <location>
        <begin position="339"/>
        <end position="363"/>
    </location>
</feature>
<feature type="transmembrane region" description="Helical" evidence="7">
    <location>
        <begin position="48"/>
        <end position="69"/>
    </location>
</feature>